<feature type="compositionally biased region" description="Basic and acidic residues" evidence="10">
    <location>
        <begin position="421"/>
        <end position="433"/>
    </location>
</feature>
<dbReference type="Gene3D" id="1.10.150.20">
    <property type="entry name" value="5' to 3' exonuclease, C-terminal subdomain"/>
    <property type="match status" value="1"/>
</dbReference>
<feature type="region of interest" description="Disordered" evidence="10">
    <location>
        <begin position="348"/>
        <end position="403"/>
    </location>
</feature>
<dbReference type="GO" id="GO:0000014">
    <property type="term" value="F:single-stranded DNA endodeoxyribonuclease activity"/>
    <property type="evidence" value="ECO:0007669"/>
    <property type="project" value="TreeGrafter"/>
</dbReference>
<dbReference type="SMART" id="SM00891">
    <property type="entry name" value="ERCC4"/>
    <property type="match status" value="1"/>
</dbReference>
<dbReference type="GO" id="GO:0000724">
    <property type="term" value="P:double-strand break repair via homologous recombination"/>
    <property type="evidence" value="ECO:0007669"/>
    <property type="project" value="TreeGrafter"/>
</dbReference>
<name>I0Z9K2_COCSC</name>
<dbReference type="Proteomes" id="UP000007264">
    <property type="component" value="Unassembled WGS sequence"/>
</dbReference>
<reference evidence="12 13" key="1">
    <citation type="journal article" date="2012" name="Genome Biol.">
        <title>The genome of the polar eukaryotic microalga coccomyxa subellipsoidea reveals traits of cold adaptation.</title>
        <authorList>
            <person name="Blanc G."/>
            <person name="Agarkova I."/>
            <person name="Grimwood J."/>
            <person name="Kuo A."/>
            <person name="Brueggeman A."/>
            <person name="Dunigan D."/>
            <person name="Gurnon J."/>
            <person name="Ladunga I."/>
            <person name="Lindquist E."/>
            <person name="Lucas S."/>
            <person name="Pangilinan J."/>
            <person name="Proschold T."/>
            <person name="Salamov A."/>
            <person name="Schmutz J."/>
            <person name="Weeks D."/>
            <person name="Yamada T."/>
            <person name="Claverie J.M."/>
            <person name="Grigoriev I."/>
            <person name="Van Etten J."/>
            <person name="Lomsadze A."/>
            <person name="Borodovsky M."/>
        </authorList>
    </citation>
    <scope>NUCLEOTIDE SEQUENCE [LARGE SCALE GENOMIC DNA]</scope>
    <source>
        <strain evidence="12 13">C-169</strain>
    </source>
</reference>
<protein>
    <recommendedName>
        <fullName evidence="11">ERCC4 domain-containing protein</fullName>
    </recommendedName>
</protein>
<comment type="subcellular location">
    <subcellularLocation>
        <location evidence="1">Nucleus</location>
    </subcellularLocation>
</comment>
<evidence type="ECO:0000256" key="7">
    <source>
        <dbReference type="ARBA" id="ARBA00023125"/>
    </source>
</evidence>
<dbReference type="AlphaFoldDB" id="I0Z9K2"/>
<evidence type="ECO:0000256" key="6">
    <source>
        <dbReference type="ARBA" id="ARBA00022801"/>
    </source>
</evidence>
<organism evidence="12 13">
    <name type="scientific">Coccomyxa subellipsoidea (strain C-169)</name>
    <name type="common">Green microalga</name>
    <dbReference type="NCBI Taxonomy" id="574566"/>
    <lineage>
        <taxon>Eukaryota</taxon>
        <taxon>Viridiplantae</taxon>
        <taxon>Chlorophyta</taxon>
        <taxon>core chlorophytes</taxon>
        <taxon>Trebouxiophyceae</taxon>
        <taxon>Trebouxiophyceae incertae sedis</taxon>
        <taxon>Coccomyxaceae</taxon>
        <taxon>Coccomyxa</taxon>
        <taxon>Coccomyxa subellipsoidea</taxon>
    </lineage>
</organism>
<evidence type="ECO:0000256" key="8">
    <source>
        <dbReference type="ARBA" id="ARBA00023204"/>
    </source>
</evidence>
<feature type="compositionally biased region" description="Basic and acidic residues" evidence="10">
    <location>
        <begin position="381"/>
        <end position="390"/>
    </location>
</feature>
<gene>
    <name evidence="12" type="ORF">COCSUDRAFT_34768</name>
</gene>
<dbReference type="SUPFAM" id="SSF47781">
    <property type="entry name" value="RuvA domain 2-like"/>
    <property type="match status" value="1"/>
</dbReference>
<keyword evidence="7" id="KW-0238">DNA-binding</keyword>
<evidence type="ECO:0000313" key="12">
    <source>
        <dbReference type="EMBL" id="EIE27321.1"/>
    </source>
</evidence>
<keyword evidence="6" id="KW-0378">Hydrolase</keyword>
<dbReference type="RefSeq" id="XP_005651865.1">
    <property type="nucleotide sequence ID" value="XM_005651808.1"/>
</dbReference>
<dbReference type="GO" id="GO:0003684">
    <property type="term" value="F:damaged DNA binding"/>
    <property type="evidence" value="ECO:0007669"/>
    <property type="project" value="TreeGrafter"/>
</dbReference>
<evidence type="ECO:0000256" key="1">
    <source>
        <dbReference type="ARBA" id="ARBA00004123"/>
    </source>
</evidence>
<accession>I0Z9K2</accession>
<keyword evidence="5" id="KW-0227">DNA damage</keyword>
<feature type="domain" description="ERCC4" evidence="11">
    <location>
        <begin position="619"/>
        <end position="699"/>
    </location>
</feature>
<evidence type="ECO:0000256" key="9">
    <source>
        <dbReference type="ARBA" id="ARBA00023242"/>
    </source>
</evidence>
<dbReference type="Pfam" id="PF02732">
    <property type="entry name" value="ERCC4"/>
    <property type="match status" value="1"/>
</dbReference>
<feature type="compositionally biased region" description="Gly residues" evidence="10">
    <location>
        <begin position="352"/>
        <end position="377"/>
    </location>
</feature>
<dbReference type="InterPro" id="IPR047520">
    <property type="entry name" value="XPF_nuclease"/>
</dbReference>
<evidence type="ECO:0000256" key="10">
    <source>
        <dbReference type="SAM" id="MobiDB-lite"/>
    </source>
</evidence>
<dbReference type="Gene3D" id="3.40.50.10130">
    <property type="match status" value="1"/>
</dbReference>
<dbReference type="GO" id="GO:1901255">
    <property type="term" value="P:nucleotide-excision repair involved in interstrand cross-link repair"/>
    <property type="evidence" value="ECO:0007669"/>
    <property type="project" value="TreeGrafter"/>
</dbReference>
<evidence type="ECO:0000313" key="13">
    <source>
        <dbReference type="Proteomes" id="UP000007264"/>
    </source>
</evidence>
<keyword evidence="9" id="KW-0539">Nucleus</keyword>
<proteinExistence type="inferred from homology"/>
<evidence type="ECO:0000256" key="5">
    <source>
        <dbReference type="ARBA" id="ARBA00022763"/>
    </source>
</evidence>
<dbReference type="GeneID" id="17045336"/>
<dbReference type="PANTHER" id="PTHR10150:SF0">
    <property type="entry name" value="DNA REPAIR ENDONUCLEASE XPF"/>
    <property type="match status" value="1"/>
</dbReference>
<dbReference type="GO" id="GO:0000712">
    <property type="term" value="P:resolution of meiotic recombination intermediates"/>
    <property type="evidence" value="ECO:0007669"/>
    <property type="project" value="TreeGrafter"/>
</dbReference>
<dbReference type="GO" id="GO:0003697">
    <property type="term" value="F:single-stranded DNA binding"/>
    <property type="evidence" value="ECO:0007669"/>
    <property type="project" value="TreeGrafter"/>
</dbReference>
<dbReference type="EMBL" id="AGSI01000001">
    <property type="protein sequence ID" value="EIE27321.1"/>
    <property type="molecule type" value="Genomic_DNA"/>
</dbReference>
<dbReference type="GO" id="GO:0000110">
    <property type="term" value="C:nucleotide-excision repair factor 1 complex"/>
    <property type="evidence" value="ECO:0007669"/>
    <property type="project" value="TreeGrafter"/>
</dbReference>
<dbReference type="CDD" id="cd20078">
    <property type="entry name" value="XPF_nuclease_XPF_euk"/>
    <property type="match status" value="1"/>
</dbReference>
<keyword evidence="13" id="KW-1185">Reference proteome</keyword>
<dbReference type="eggNOG" id="KOG0442">
    <property type="taxonomic scope" value="Eukaryota"/>
</dbReference>
<dbReference type="InterPro" id="IPR010994">
    <property type="entry name" value="RuvA_2-like"/>
</dbReference>
<feature type="compositionally biased region" description="Low complexity" evidence="10">
    <location>
        <begin position="436"/>
        <end position="447"/>
    </location>
</feature>
<dbReference type="FunFam" id="3.40.50.10130:FF:000002">
    <property type="entry name" value="DNA repair endonuclease XPF"/>
    <property type="match status" value="1"/>
</dbReference>
<keyword evidence="3" id="KW-0540">Nuclease</keyword>
<feature type="region of interest" description="Disordered" evidence="10">
    <location>
        <begin position="421"/>
        <end position="476"/>
    </location>
</feature>
<keyword evidence="8" id="KW-0234">DNA repair</keyword>
<comment type="similarity">
    <text evidence="2">Belongs to the XPF family.</text>
</comment>
<evidence type="ECO:0000259" key="11">
    <source>
        <dbReference type="SMART" id="SM00891"/>
    </source>
</evidence>
<dbReference type="SUPFAM" id="SSF52980">
    <property type="entry name" value="Restriction endonuclease-like"/>
    <property type="match status" value="1"/>
</dbReference>
<dbReference type="OrthoDB" id="361020at2759"/>
<dbReference type="InterPro" id="IPR011335">
    <property type="entry name" value="Restrct_endonuc-II-like"/>
</dbReference>
<keyword evidence="4" id="KW-0255">Endonuclease</keyword>
<dbReference type="KEGG" id="csl:COCSUDRAFT_34768"/>
<evidence type="ECO:0000256" key="3">
    <source>
        <dbReference type="ARBA" id="ARBA00022722"/>
    </source>
</evidence>
<comment type="caution">
    <text evidence="12">The sequence shown here is derived from an EMBL/GenBank/DDBJ whole genome shotgun (WGS) entry which is preliminary data.</text>
</comment>
<evidence type="ECO:0000256" key="4">
    <source>
        <dbReference type="ARBA" id="ARBA00022759"/>
    </source>
</evidence>
<dbReference type="STRING" id="574566.I0Z9K2"/>
<dbReference type="InterPro" id="IPR006166">
    <property type="entry name" value="ERCC4_domain"/>
</dbReference>
<dbReference type="PANTHER" id="PTHR10150">
    <property type="entry name" value="DNA REPAIR ENDONUCLEASE XPF"/>
    <property type="match status" value="1"/>
</dbReference>
<sequence length="851" mass="93334">MPVEVTNEMPAAARAELYRTQSCLFITTRILVVDLLTNRLQAHQVAGLLVMNAHTVTDMSGEGFAVRLFRQGNQGGFVRAISDQPHAFAAGFSKLEKVMKALYVRKLFIWPRFEAHVKDTLNDLPIEVIELAQEMTPPMVAIYDSITDLLDVCIKHLKRSNKIDTSDFSLEECLFRSFDEIVRRQLDSVWHTITPQTKQVVNNLRTLRTLAEYLLCFDAVTFLSYLENLRAGESVNSVWLFQEAAHTIFDQAKKRVYELQQASRNAAAAKNGKRKRAVSKDIADAGASSEAVEVVPTLEPLPKWELVKEIVQARTCQQLRDVLQSDVQPVMQQLFNDYLLTRLDARKTAGKGKSGGGGTESASAGGGGRGGRGQGRFGRGRGSDRLDAVRAARTRNNPKEEQALLDEARALAATAAAKDKAADAEAAGKDGYRGESPQPQAAPGSAADGESAQGNREQASEDDQGQPPGQGAADSPMLQGVKFHALESRNDAVLWDVQPSFVVMVDSDVAFVRQLEVYAAGRGKAPLRVYNLRYKDSFEQDRYMAALQREQRVFEDLIHSKGHMVLPELGQDLALLRAEPREGVLQPGVEEAIPGMVPAANAITRRGGMMQPKSRQPRKLVVDVREFMSSLPSVLHQQHMEVIPVTLEVGDYVLSPEMCVERKSLSDLRQSFLSGRLFHQAESMSKHYKTPILLIEFERDKAFALHATSEIGSDINSNTLGSKLVLLSLHFPRLRIIWSRSLHATADLFRSLKANQDEPDAAVAALVGVPVGADGLPAGGGSESVVNTAAIDVLRRLPGVTEANFRPLMAAAGSLAGLAELPLEKLAEVMGSQASARKLRDWLDAICPIQR</sequence>
<evidence type="ECO:0000256" key="2">
    <source>
        <dbReference type="ARBA" id="ARBA00010015"/>
    </source>
</evidence>